<comment type="caution">
    <text evidence="2">The sequence shown here is derived from an EMBL/GenBank/DDBJ whole genome shotgun (WGS) entry which is preliminary data.</text>
</comment>
<feature type="region of interest" description="Disordered" evidence="1">
    <location>
        <begin position="299"/>
        <end position="324"/>
    </location>
</feature>
<protein>
    <submittedName>
        <fullName evidence="2">Uncharacterized protein</fullName>
    </submittedName>
</protein>
<feature type="compositionally biased region" description="Basic and acidic residues" evidence="1">
    <location>
        <begin position="118"/>
        <end position="136"/>
    </location>
</feature>
<feature type="compositionally biased region" description="Basic and acidic residues" evidence="1">
    <location>
        <begin position="42"/>
        <end position="52"/>
    </location>
</feature>
<name>A0A9D3MZB3_ANGAN</name>
<organism evidence="2 3">
    <name type="scientific">Anguilla anguilla</name>
    <name type="common">European freshwater eel</name>
    <name type="synonym">Muraena anguilla</name>
    <dbReference type="NCBI Taxonomy" id="7936"/>
    <lineage>
        <taxon>Eukaryota</taxon>
        <taxon>Metazoa</taxon>
        <taxon>Chordata</taxon>
        <taxon>Craniata</taxon>
        <taxon>Vertebrata</taxon>
        <taxon>Euteleostomi</taxon>
        <taxon>Actinopterygii</taxon>
        <taxon>Neopterygii</taxon>
        <taxon>Teleostei</taxon>
        <taxon>Anguilliformes</taxon>
        <taxon>Anguillidae</taxon>
        <taxon>Anguilla</taxon>
    </lineage>
</organism>
<evidence type="ECO:0000313" key="2">
    <source>
        <dbReference type="EMBL" id="KAG5857649.1"/>
    </source>
</evidence>
<dbReference type="AlphaFoldDB" id="A0A9D3MZB3"/>
<sequence>MVLNCKSPSLIREAPVGNGEGKAGLKRKLTGPPRLLLGKSKAKSDLEGREDTPSMQAEGRNSYGNHRGAMVTQQSTIHEERSPGCISENQEKPVESEVKQITPENLFQTEGWYSGNQSEEKAEHSDTRNDPKEQSGKRFWKRIFSSLNCVRRRRKRLRKMSATEDVTFRNTQSAQFECDTELGMSNTLPPEKQQNAQMNNHQGCRTVKRRAPFPVRIRWNITKLLNASSHHKKANRQSEQVTHFGYVDSLGPDLYLRKRIGHFLKHGPKKPSPFFHEQLERNSEYLDEETIVLSNRHAGGACQRTPPDIQQGNHSDGDIEASGSQSLTVSVEVSVIGEGDREERETNTDLEASGNLMIASGQRETADPQALAEASDENGIMADTTESNRHPEFVITDLLVK</sequence>
<proteinExistence type="predicted"/>
<dbReference type="EMBL" id="JAFIRN010000001">
    <property type="protein sequence ID" value="KAG5857649.1"/>
    <property type="molecule type" value="Genomic_DNA"/>
</dbReference>
<evidence type="ECO:0000256" key="1">
    <source>
        <dbReference type="SAM" id="MobiDB-lite"/>
    </source>
</evidence>
<feature type="non-terminal residue" evidence="2">
    <location>
        <position position="401"/>
    </location>
</feature>
<gene>
    <name evidence="2" type="ORF">ANANG_G00021660</name>
</gene>
<feature type="compositionally biased region" description="Basic and acidic residues" evidence="1">
    <location>
        <begin position="89"/>
        <end position="98"/>
    </location>
</feature>
<dbReference type="Proteomes" id="UP001044222">
    <property type="component" value="Unassembled WGS sequence"/>
</dbReference>
<keyword evidence="3" id="KW-1185">Reference proteome</keyword>
<reference evidence="2" key="1">
    <citation type="submission" date="2021-01" db="EMBL/GenBank/DDBJ databases">
        <title>A chromosome-scale assembly of European eel, Anguilla anguilla.</title>
        <authorList>
            <person name="Henkel C."/>
            <person name="Jong-Raadsen S.A."/>
            <person name="Dufour S."/>
            <person name="Weltzien F.-A."/>
            <person name="Palstra A.P."/>
            <person name="Pelster B."/>
            <person name="Spaink H.P."/>
            <person name="Van Den Thillart G.E."/>
            <person name="Jansen H."/>
            <person name="Zahm M."/>
            <person name="Klopp C."/>
            <person name="Cedric C."/>
            <person name="Louis A."/>
            <person name="Berthelot C."/>
            <person name="Parey E."/>
            <person name="Roest Crollius H."/>
            <person name="Montfort J."/>
            <person name="Robinson-Rechavi M."/>
            <person name="Bucao C."/>
            <person name="Bouchez O."/>
            <person name="Gislard M."/>
            <person name="Lluch J."/>
            <person name="Milhes M."/>
            <person name="Lampietro C."/>
            <person name="Lopez Roques C."/>
            <person name="Donnadieu C."/>
            <person name="Braasch I."/>
            <person name="Desvignes T."/>
            <person name="Postlethwait J."/>
            <person name="Bobe J."/>
            <person name="Guiguen Y."/>
            <person name="Dirks R."/>
        </authorList>
    </citation>
    <scope>NUCLEOTIDE SEQUENCE</scope>
    <source>
        <strain evidence="2">Tag_6206</strain>
        <tissue evidence="2">Liver</tissue>
    </source>
</reference>
<feature type="region of interest" description="Disordered" evidence="1">
    <location>
        <begin position="1"/>
        <end position="136"/>
    </location>
</feature>
<evidence type="ECO:0000313" key="3">
    <source>
        <dbReference type="Proteomes" id="UP001044222"/>
    </source>
</evidence>
<accession>A0A9D3MZB3</accession>